<proteinExistence type="predicted"/>
<evidence type="ECO:0000259" key="2">
    <source>
        <dbReference type="SMART" id="SM00460"/>
    </source>
</evidence>
<feature type="region of interest" description="Disordered" evidence="1">
    <location>
        <begin position="486"/>
        <end position="505"/>
    </location>
</feature>
<dbReference type="Proteomes" id="UP000288711">
    <property type="component" value="Unassembled WGS sequence"/>
</dbReference>
<dbReference type="Pfam" id="PF08379">
    <property type="entry name" value="Bact_transglu_N"/>
    <property type="match status" value="1"/>
</dbReference>
<dbReference type="InterPro" id="IPR038765">
    <property type="entry name" value="Papain-like_cys_pep_sf"/>
</dbReference>
<evidence type="ECO:0000256" key="1">
    <source>
        <dbReference type="SAM" id="MobiDB-lite"/>
    </source>
</evidence>
<evidence type="ECO:0000313" key="3">
    <source>
        <dbReference type="EMBL" id="RWU82793.1"/>
    </source>
</evidence>
<feature type="region of interest" description="Disordered" evidence="1">
    <location>
        <begin position="1159"/>
        <end position="1205"/>
    </location>
</feature>
<protein>
    <submittedName>
        <fullName evidence="3">Transglutaminase</fullName>
    </submittedName>
</protein>
<dbReference type="SMART" id="SM00460">
    <property type="entry name" value="TGc"/>
    <property type="match status" value="1"/>
</dbReference>
<feature type="domain" description="Transglutaminase-like" evidence="2">
    <location>
        <begin position="191"/>
        <end position="269"/>
    </location>
</feature>
<dbReference type="Pfam" id="PF01841">
    <property type="entry name" value="Transglut_core"/>
    <property type="match status" value="1"/>
</dbReference>
<dbReference type="Pfam" id="PF09899">
    <property type="entry name" value="DUF2126"/>
    <property type="match status" value="1"/>
</dbReference>
<dbReference type="InterPro" id="IPR013589">
    <property type="entry name" value="Bac_transglu_N"/>
</dbReference>
<dbReference type="SUPFAM" id="SSF54001">
    <property type="entry name" value="Cysteine proteinases"/>
    <property type="match status" value="1"/>
</dbReference>
<dbReference type="Gene3D" id="3.10.620.30">
    <property type="match status" value="1"/>
</dbReference>
<gene>
    <name evidence="3" type="ORF">CWN80_11680</name>
</gene>
<keyword evidence="4" id="KW-1185">Reference proteome</keyword>
<name>A0A444B332_9MICO</name>
<reference evidence="3 4" key="1">
    <citation type="journal article" date="2009" name="Int. J. Syst. Evol. Microbiol.">
        <title>Janibacter hoylei sp. nov., Bacillus isronensis sp. nov. and Bacillus aryabhattai sp. nov., isolated from cryotubes used for collecting air from the upper atmosphere.</title>
        <authorList>
            <person name="Shivaji S."/>
            <person name="Chaturvedi P."/>
            <person name="Begum Z."/>
            <person name="Pindi P.K."/>
            <person name="Manorama R."/>
            <person name="Padmanaban D.A."/>
            <person name="Shouche Y.S."/>
            <person name="Pawar S."/>
            <person name="Vaishampayan P."/>
            <person name="Dutt C.B."/>
            <person name="Datta G.N."/>
            <person name="Manchanda R.K."/>
            <person name="Rao U.R."/>
            <person name="Bhargava P.M."/>
            <person name="Narlikar J.V."/>
        </authorList>
    </citation>
    <scope>NUCLEOTIDE SEQUENCE [LARGE SCALE GENOMIC DNA]</scope>
    <source>
        <strain evidence="3 4">PVAS-1</strain>
    </source>
</reference>
<comment type="caution">
    <text evidence="3">The sequence shown here is derived from an EMBL/GenBank/DDBJ whole genome shotgun (WGS) entry which is preliminary data.</text>
</comment>
<sequence length="1205" mass="130716">MTIRVALEHRTSYEFAEPVHVYPHTIRLRPAPHSRTPIPSYSLRIEPAGHFLNWQQDPFGNWLARVVFPDKVSRLEITVDLTADMTVINPFDFFVEDWAATFPFAYPQQVRDDLAPYLQPVDDAGEGSGPAPEVTAWLERVLPTLLTAPRDAAPGEGTRIVDFIVALNRAVRESVDYTVRLEAGVQTPQHTLERGIGSCRDSAWLLVSALRQLGLAARFVSGYLVQLTSDLSAVGDDSLNGPAEDFTDLHAWAEVYVPGAGWIGLDATSGLLCGEGHIPLSCTPHPASAAPISGATAPTQVTFDFANTVTRFAEDPRVTHPVSDEQWAAITALGESVDELLTQGDVRLTMGGEPTFVAAGGTKDPQWHTAADGDEKRELAMALARRLSGPGTLRHHGQGKWYPGEPLPRWQIGLAERVDGEPLWHDPDLLDDPWGPVRQESGSSTAAGLARDLVVGVARRLGVPTEQLVAALEDPLQQLVLEARRPTGEAPTPGDLAPDDEAASDEAARAAALAEIDTQVDPDTPAAWVLPIFPAPDGEGWATTTWRTRRGFLALVPGDSPAGLRLPLSSIAWSEGPAVPERSPFEPRGALPALDPSTLPDVAVDPAQVLPIDESPRTALVVQHRDGHLFVFLPPVERFEDALQVVTAVEAAAAELGVPVVLEGYPLPGDDRVRTMSVTPDPGVIEVNVSPTSSWGELVSQTESLYEHARQIHLSTEKFDLDGSHTGTGGGNHLTLGGTTAADSPMLRRPDLLRSLVTYWQHHPALSYLFSGRFIGPTSQAPRVDEGRADTLYELEIAFAQLEHVIAMEHDVEAITEPLDEDHRPKRHTRPWLADRLLRHLLTDITGNTHRSEFCIDKLFAPGSERGRLGLLEMRGFEMPPHPRMALLQALLVRALVARFWAEPYTAPLVHWGTRLHDRYLLPAFVAADLRDVLDDVNRYLERAGAGRIDPAWFDAFLEFRFPRLGDTVVGGVELELRTAIEPWHVLGEEVSQYGTARYVDSSVEKVQVRAVGLVEGRHVVTCNGVPVPMVPVAEQGWGGPVGAKGSTGAFVGGVRYRAWAPPSALHPTIGVHGPLVFDLVDRWSGRSLGGFTYHVTHPGGVSYDTFPVNAASAESRRAARFVTAGHTPGPVDVAALPDPMRGFGPAVTDFPVTLDLRRFPGTDRQPATEDDFATPPPEAVDAGMPPTDGEPVVEITAEGPVAER</sequence>
<dbReference type="RefSeq" id="WP_128277313.1">
    <property type="nucleotide sequence ID" value="NZ_PIPF01000010.1"/>
</dbReference>
<accession>A0A444B332</accession>
<dbReference type="PANTHER" id="PTHR33490:SF1">
    <property type="entry name" value="SLL1233 PROTEIN"/>
    <property type="match status" value="1"/>
</dbReference>
<dbReference type="InterPro" id="IPR018667">
    <property type="entry name" value="DUF2126"/>
</dbReference>
<organism evidence="3 4">
    <name type="scientific">Janibacter hoylei PVAS-1</name>
    <dbReference type="NCBI Taxonomy" id="1210046"/>
    <lineage>
        <taxon>Bacteria</taxon>
        <taxon>Bacillati</taxon>
        <taxon>Actinomycetota</taxon>
        <taxon>Actinomycetes</taxon>
        <taxon>Micrococcales</taxon>
        <taxon>Intrasporangiaceae</taxon>
        <taxon>Janibacter</taxon>
    </lineage>
</organism>
<dbReference type="InterPro" id="IPR002931">
    <property type="entry name" value="Transglutaminase-like"/>
</dbReference>
<evidence type="ECO:0000313" key="4">
    <source>
        <dbReference type="Proteomes" id="UP000288711"/>
    </source>
</evidence>
<dbReference type="AlphaFoldDB" id="A0A444B332"/>
<dbReference type="EMBL" id="PIPF01000010">
    <property type="protein sequence ID" value="RWU82793.1"/>
    <property type="molecule type" value="Genomic_DNA"/>
</dbReference>
<dbReference type="PANTHER" id="PTHR33490">
    <property type="entry name" value="BLR5614 PROTEIN-RELATED"/>
    <property type="match status" value="1"/>
</dbReference>